<dbReference type="InterPro" id="IPR001680">
    <property type="entry name" value="WD40_rpt"/>
</dbReference>
<dbReference type="InterPro" id="IPR015943">
    <property type="entry name" value="WD40/YVTN_repeat-like_dom_sf"/>
</dbReference>
<dbReference type="Gene3D" id="2.130.10.10">
    <property type="entry name" value="YVTN repeat-like/Quinoprotein amine dehydrogenase"/>
    <property type="match status" value="2"/>
</dbReference>
<dbReference type="OMA" id="VDRMSTR"/>
<dbReference type="GO" id="GO:0000922">
    <property type="term" value="C:spindle pole"/>
    <property type="evidence" value="ECO:0007669"/>
    <property type="project" value="TreeGrafter"/>
</dbReference>
<proteinExistence type="predicted"/>
<reference evidence="3" key="1">
    <citation type="submission" date="2025-08" db="UniProtKB">
        <authorList>
            <consortium name="RefSeq"/>
        </authorList>
    </citation>
    <scope>IDENTIFICATION</scope>
    <source>
        <strain evidence="3">15085-1641.00</strain>
        <tissue evidence="3">Whole body</tissue>
    </source>
</reference>
<dbReference type="GO" id="GO:0005813">
    <property type="term" value="C:centrosome"/>
    <property type="evidence" value="ECO:0007669"/>
    <property type="project" value="TreeGrafter"/>
</dbReference>
<dbReference type="GO" id="GO:0005737">
    <property type="term" value="C:cytoplasm"/>
    <property type="evidence" value="ECO:0007669"/>
    <property type="project" value="TreeGrafter"/>
</dbReference>
<dbReference type="CTD" id="35130"/>
<protein>
    <submittedName>
        <fullName evidence="3">Uncharacterized protein LOC111599332</fullName>
    </submittedName>
</protein>
<keyword evidence="2" id="KW-1185">Reference proteome</keyword>
<dbReference type="SUPFAM" id="SSF50978">
    <property type="entry name" value="WD40 repeat-like"/>
    <property type="match status" value="1"/>
</dbReference>
<evidence type="ECO:0000256" key="1">
    <source>
        <dbReference type="SAM" id="Coils"/>
    </source>
</evidence>
<dbReference type="OrthoDB" id="1602884at2759"/>
<dbReference type="GO" id="GO:0005814">
    <property type="term" value="C:centriole"/>
    <property type="evidence" value="ECO:0007669"/>
    <property type="project" value="TreeGrafter"/>
</dbReference>
<dbReference type="GO" id="GO:0043015">
    <property type="term" value="F:gamma-tubulin binding"/>
    <property type="evidence" value="ECO:0007669"/>
    <property type="project" value="TreeGrafter"/>
</dbReference>
<dbReference type="RefSeq" id="XP_023170721.2">
    <property type="nucleotide sequence ID" value="XM_023314953.2"/>
</dbReference>
<dbReference type="GeneID" id="111599332"/>
<accession>A0A6J1M262</accession>
<dbReference type="Proteomes" id="UP000504633">
    <property type="component" value="Unplaced"/>
</dbReference>
<gene>
    <name evidence="3" type="primary">LOC111599332</name>
</gene>
<dbReference type="SMART" id="SM00320">
    <property type="entry name" value="WD40"/>
    <property type="match status" value="4"/>
</dbReference>
<dbReference type="GO" id="GO:0036064">
    <property type="term" value="C:ciliary basal body"/>
    <property type="evidence" value="ECO:0007669"/>
    <property type="project" value="TreeGrafter"/>
</dbReference>
<evidence type="ECO:0000313" key="3">
    <source>
        <dbReference type="RefSeq" id="XP_023170721.2"/>
    </source>
</evidence>
<evidence type="ECO:0000313" key="2">
    <source>
        <dbReference type="Proteomes" id="UP000504633"/>
    </source>
</evidence>
<dbReference type="KEGG" id="dhe:111599332"/>
<dbReference type="GO" id="GO:0007020">
    <property type="term" value="P:microtubule nucleation"/>
    <property type="evidence" value="ECO:0007669"/>
    <property type="project" value="TreeGrafter"/>
</dbReference>
<feature type="coiled-coil region" evidence="1">
    <location>
        <begin position="618"/>
        <end position="649"/>
    </location>
</feature>
<name>A0A6J1M262_DROHY</name>
<organism evidence="2 3">
    <name type="scientific">Drosophila hydei</name>
    <name type="common">Fruit fly</name>
    <dbReference type="NCBI Taxonomy" id="7224"/>
    <lineage>
        <taxon>Eukaryota</taxon>
        <taxon>Metazoa</taxon>
        <taxon>Ecdysozoa</taxon>
        <taxon>Arthropoda</taxon>
        <taxon>Hexapoda</taxon>
        <taxon>Insecta</taxon>
        <taxon>Pterygota</taxon>
        <taxon>Neoptera</taxon>
        <taxon>Endopterygota</taxon>
        <taxon>Diptera</taxon>
        <taxon>Brachycera</taxon>
        <taxon>Muscomorpha</taxon>
        <taxon>Ephydroidea</taxon>
        <taxon>Drosophilidae</taxon>
        <taxon>Drosophila</taxon>
    </lineage>
</organism>
<dbReference type="InterPro" id="IPR052818">
    <property type="entry name" value="NEDD1_Spindle_Assembly"/>
</dbReference>
<dbReference type="InterPro" id="IPR036322">
    <property type="entry name" value="WD40_repeat_dom_sf"/>
</dbReference>
<sequence length="651" mass="72981">MYLISTSKKTILSDFADLETKSVFVHPNGESTDFQFNAQRRVFVEVDKKAGLAVMRIKEKQNTPEIQRVRKLTIENAYSVSCAKTASNQIAIGQSSGFVKLFDFRTAELIHRYPADQSRSTVLYVDYNCTDDYIAAVLETGKINIYGTKTKQKIETVTIDDHTTLARFHPSKRFHLAIASYKGTVSVYDVHAKRNIFLISEAHDAPCRDVSMCSSQPSLLVSVGYDCKINIFDIRRNKAQSSSGRLTYSHPLSTGALSECGTYFCAGNLKGELITYDMRSTKSPLAVRPVHEGCAVSRVAFVPMLTEEQQSSSFTSCSNATMEAGKPVAALVEQTPSDELRKSIAANLLQTQQQLATMSIGYSSKQRDSFCDFLDAHRPRGLDRMSTRLTTATARRDSFDWDALQAKQNNEEQRQSICATSSGLSSLDSVDSLQQTLSGPLRDRSNVSGDAKLKRITETDEHSAHLHELQLANCSVASSCAGSDKENPTVADVERKQRLRLLPASRNSTPHHVTPVTGNKSIDMLPQQLLPKTSSGLSTETTDGAEHADLAKELADVRKEHAELLHFLDERFVKMEKELKWSDEKTRFMLFSEMANYWQQQVNSTQEIRDTLDVLLRKDRFVHEFASLQQENEQLREQLQQLLNERQSEDA</sequence>
<dbReference type="AlphaFoldDB" id="A0A6J1M262"/>
<dbReference type="PANTHER" id="PTHR44414:SF1">
    <property type="entry name" value="PROTEIN NEDD1"/>
    <property type="match status" value="1"/>
</dbReference>
<dbReference type="GO" id="GO:0000278">
    <property type="term" value="P:mitotic cell cycle"/>
    <property type="evidence" value="ECO:0007669"/>
    <property type="project" value="TreeGrafter"/>
</dbReference>
<keyword evidence="1" id="KW-0175">Coiled coil</keyword>
<dbReference type="PANTHER" id="PTHR44414">
    <property type="entry name" value="PROTEIN NEDD1"/>
    <property type="match status" value="1"/>
</dbReference>